<reference evidence="3" key="1">
    <citation type="submission" date="2016-11" db="UniProtKB">
        <authorList>
            <consortium name="WormBaseParasite"/>
        </authorList>
    </citation>
    <scope>IDENTIFICATION</scope>
</reference>
<protein>
    <submittedName>
        <fullName evidence="3">Secreted protein</fullName>
    </submittedName>
</protein>
<proteinExistence type="predicted"/>
<keyword evidence="2" id="KW-1185">Reference proteome</keyword>
<evidence type="ECO:0000256" key="1">
    <source>
        <dbReference type="SAM" id="SignalP"/>
    </source>
</evidence>
<sequence>MLLVLTILAFTCILTNRAVEESNSATTVEDCNKVWGSQDLYNITECRSMVACFEQKCTQKQAMEAAKRENV</sequence>
<feature type="signal peptide" evidence="1">
    <location>
        <begin position="1"/>
        <end position="18"/>
    </location>
</feature>
<feature type="chain" id="PRO_5009316267" evidence="1">
    <location>
        <begin position="19"/>
        <end position="71"/>
    </location>
</feature>
<accession>A0A1I8BXF8</accession>
<keyword evidence="1" id="KW-0732">Signal</keyword>
<dbReference type="WBParaSite" id="MhA1_Contig713.frz3.gene17">
    <property type="protein sequence ID" value="MhA1_Contig713.frz3.gene17"/>
    <property type="gene ID" value="MhA1_Contig713.frz3.gene17"/>
</dbReference>
<evidence type="ECO:0000313" key="3">
    <source>
        <dbReference type="WBParaSite" id="MhA1_Contig713.frz3.gene17"/>
    </source>
</evidence>
<name>A0A1I8BXF8_MELHA</name>
<dbReference type="Proteomes" id="UP000095281">
    <property type="component" value="Unplaced"/>
</dbReference>
<organism evidence="2 3">
    <name type="scientific">Meloidogyne hapla</name>
    <name type="common">Root-knot nematode worm</name>
    <dbReference type="NCBI Taxonomy" id="6305"/>
    <lineage>
        <taxon>Eukaryota</taxon>
        <taxon>Metazoa</taxon>
        <taxon>Ecdysozoa</taxon>
        <taxon>Nematoda</taxon>
        <taxon>Chromadorea</taxon>
        <taxon>Rhabditida</taxon>
        <taxon>Tylenchina</taxon>
        <taxon>Tylenchomorpha</taxon>
        <taxon>Tylenchoidea</taxon>
        <taxon>Meloidogynidae</taxon>
        <taxon>Meloidogyninae</taxon>
        <taxon>Meloidogyne</taxon>
    </lineage>
</organism>
<dbReference type="AlphaFoldDB" id="A0A1I8BXF8"/>
<evidence type="ECO:0000313" key="2">
    <source>
        <dbReference type="Proteomes" id="UP000095281"/>
    </source>
</evidence>